<dbReference type="Proteomes" id="UP001140560">
    <property type="component" value="Unassembled WGS sequence"/>
</dbReference>
<feature type="compositionally biased region" description="Acidic residues" evidence="5">
    <location>
        <begin position="1361"/>
        <end position="1371"/>
    </location>
</feature>
<evidence type="ECO:0000256" key="2">
    <source>
        <dbReference type="ARBA" id="ARBA00022692"/>
    </source>
</evidence>
<dbReference type="PANTHER" id="PTHR46494">
    <property type="entry name" value="CORA FAMILY METAL ION TRANSPORTER (EUROFUNG)"/>
    <property type="match status" value="1"/>
</dbReference>
<feature type="region of interest" description="Disordered" evidence="5">
    <location>
        <begin position="759"/>
        <end position="790"/>
    </location>
</feature>
<dbReference type="Pfam" id="PF01544">
    <property type="entry name" value="CorA"/>
    <property type="match status" value="1"/>
</dbReference>
<dbReference type="GO" id="GO:0015095">
    <property type="term" value="F:magnesium ion transmembrane transporter activity"/>
    <property type="evidence" value="ECO:0007669"/>
    <property type="project" value="TreeGrafter"/>
</dbReference>
<name>A0A9W8XYD8_9PLEO</name>
<keyword evidence="8" id="KW-1185">Reference proteome</keyword>
<dbReference type="GO" id="GO:0050897">
    <property type="term" value="F:cobalt ion binding"/>
    <property type="evidence" value="ECO:0007669"/>
    <property type="project" value="TreeGrafter"/>
</dbReference>
<dbReference type="OrthoDB" id="5430750at2759"/>
<evidence type="ECO:0000256" key="4">
    <source>
        <dbReference type="ARBA" id="ARBA00023136"/>
    </source>
</evidence>
<feature type="compositionally biased region" description="Low complexity" evidence="5">
    <location>
        <begin position="1185"/>
        <end position="1202"/>
    </location>
</feature>
<keyword evidence="4 6" id="KW-0472">Membrane</keyword>
<feature type="region of interest" description="Disordered" evidence="5">
    <location>
        <begin position="88"/>
        <end position="148"/>
    </location>
</feature>
<evidence type="ECO:0000256" key="6">
    <source>
        <dbReference type="SAM" id="Phobius"/>
    </source>
</evidence>
<feature type="region of interest" description="Disordered" evidence="5">
    <location>
        <begin position="161"/>
        <end position="182"/>
    </location>
</feature>
<feature type="region of interest" description="Disordered" evidence="5">
    <location>
        <begin position="1165"/>
        <end position="1205"/>
    </location>
</feature>
<organism evidence="7 8">
    <name type="scientific">Neocucurbitaria cava</name>
    <dbReference type="NCBI Taxonomy" id="798079"/>
    <lineage>
        <taxon>Eukaryota</taxon>
        <taxon>Fungi</taxon>
        <taxon>Dikarya</taxon>
        <taxon>Ascomycota</taxon>
        <taxon>Pezizomycotina</taxon>
        <taxon>Dothideomycetes</taxon>
        <taxon>Pleosporomycetidae</taxon>
        <taxon>Pleosporales</taxon>
        <taxon>Pleosporineae</taxon>
        <taxon>Cucurbitariaceae</taxon>
        <taxon>Neocucurbitaria</taxon>
    </lineage>
</organism>
<dbReference type="EMBL" id="JAPEUY010000021">
    <property type="protein sequence ID" value="KAJ4362366.1"/>
    <property type="molecule type" value="Genomic_DNA"/>
</dbReference>
<dbReference type="GO" id="GO:0000287">
    <property type="term" value="F:magnesium ion binding"/>
    <property type="evidence" value="ECO:0007669"/>
    <property type="project" value="TreeGrafter"/>
</dbReference>
<dbReference type="PANTHER" id="PTHR46494:SF1">
    <property type="entry name" value="CORA FAMILY METAL ION TRANSPORTER (EUROFUNG)"/>
    <property type="match status" value="1"/>
</dbReference>
<sequence length="1413" mass="159215">MWAIRPLLEEVYTLLNQQELVDDIKLGRYEIQTDDGATIIPSVWSAIVKPSSKIQIDFRSDRPIGRRRSTQDAESVIETRDVRVTINADSPEFALSNSEVSDSNGDESEDDSESQSSTESEDEASEQAVLPEPVRDAAPPLDAEGNKLSFSVDTSCAKAIQRPKDPKINGVNSKVPSSQKDASDTYVETLRITRATSTVVESRSLIQIHTLPSTDNIHLRESASMTWFHIPATRLDYSRFRDVCLAVPHLSDRLYTLIWETFKAIEKDKIKAFLDGMFIEPGTVIRADEKGQAESQSVIFSCIPYFDLQPPAKKLATGQGDRLFPSRTLMQSYYPYEPVRDRDAEQAYRKFGTDRSGSVVNVPNMWTMNIGTDIVVTCGHKPLSQELIRSMEVIQEDLAHVGTKDITNNPLTRLRLRDWDGRVLLFPLNACRSYFQMEQRLRELNWTVRGRMDRRRLRLVQRTSDGEKNVAVKGWMDIIRQTDLIFIDLGVVDDAKAKEPQPEPPEEDISNLLTPSSTTLVPPFFLWPSASLGGMSNDMEAAPESTPSRVKRSMYCLEHAEKGMRSETLDVYDTVNEVDKTFTSTSYYRSLPELTHSDVLAAFSSLRHRPVQVEGAASSSHTHHQAIISTQCTGIVERSSKFFKIVYATFKLFVEDVDENALLRKTWSAMSNIPKLAAAIKDRGALNPGKNEPSDSFQKRPLMGDGGEWFIRYNVKDGVSPAPEADKKFKRAVARCNRCQSFAPFSSREAAIEHLQKHLRPGSHTQHVEPATTSSALPASDQSQPGSALAPTLNDWVVNSELLKREETNAGALAILRQACETAKDLFIQSRELADGVQNEDGTMSELYTLPRQLVEAFRSIAVFYLAIERALHHTEETYQNYDVLEATDDLSQRPYSEQGLEVLKRFGEGARRSLMMARAELCSMVASTTPFDILEHLSLGPEYVCAWLMRRLLVKPLQEHMTVGDMYREYLSTIQFQVNHRPGKRLLRSINLLQEELQVLSEVTTWQTKLIQNYMRVLDDSTYEKDMPPRRVMFPYERVLLRSCLDALDLTSEEYAELLRRCGPLSDSTKQSLEINEEDHGKAIMVFTTVTVIFLPLSFVTSYLGMNTADIRDMESLQSLFWIVALPLTLVTMATCLVVGYNGDEIRDAVAGAYRRVSGKQDRSTAARGISVAQRKRAGGRIQGTSSTSSSSPSASGGNNSQLDAAASNTFADDAEYANPRPEYAAGGGMDRYGSLRRRAATTPFTSSYPYPPPPPPPEPIVIEEQQQPVALGDMLFETRAAAPASYAKVQSFAEHIPISPPPLPSPPQNRRQALPTYNYEMPERRVRGPYGMPGPGPSTSRRRRGPDVYDRRVERVGDGGDEEREEDEIREYTWHRRRRGHEHDGGREQRRRIWREDMEADRRAEERRRGR</sequence>
<feature type="transmembrane region" description="Helical" evidence="6">
    <location>
        <begin position="1084"/>
        <end position="1106"/>
    </location>
</feature>
<protein>
    <submittedName>
        <fullName evidence="7">Uncharacterized protein</fullName>
    </submittedName>
</protein>
<dbReference type="SUPFAM" id="SSF144083">
    <property type="entry name" value="Magnesium transport protein CorA, transmembrane region"/>
    <property type="match status" value="1"/>
</dbReference>
<feature type="compositionally biased region" description="Pro residues" evidence="5">
    <location>
        <begin position="1251"/>
        <end position="1261"/>
    </location>
</feature>
<evidence type="ECO:0000256" key="1">
    <source>
        <dbReference type="ARBA" id="ARBA00004651"/>
    </source>
</evidence>
<comment type="subcellular location">
    <subcellularLocation>
        <location evidence="1">Cell membrane</location>
        <topology evidence="1">Multi-pass membrane protein</topology>
    </subcellularLocation>
</comment>
<gene>
    <name evidence="7" type="ORF">N0V83_010459</name>
</gene>
<proteinExistence type="predicted"/>
<evidence type="ECO:0000256" key="5">
    <source>
        <dbReference type="SAM" id="MobiDB-lite"/>
    </source>
</evidence>
<accession>A0A9W8XYD8</accession>
<feature type="compositionally biased region" description="Polar residues" evidence="5">
    <location>
        <begin position="771"/>
        <end position="786"/>
    </location>
</feature>
<reference evidence="7" key="1">
    <citation type="submission" date="2022-10" db="EMBL/GenBank/DDBJ databases">
        <title>Tapping the CABI collections for fungal endophytes: first genome assemblies for Collariella, Neodidymelliopsis, Ascochyta clinopodiicola, Didymella pomorum, Didymosphaeria variabile, Neocosmospora piperis and Neocucurbitaria cava.</title>
        <authorList>
            <person name="Hill R."/>
        </authorList>
    </citation>
    <scope>NUCLEOTIDE SEQUENCE</scope>
    <source>
        <strain evidence="7">IMI 356814</strain>
    </source>
</reference>
<comment type="caution">
    <text evidence="7">The sequence shown here is derived from an EMBL/GenBank/DDBJ whole genome shotgun (WGS) entry which is preliminary data.</text>
</comment>
<dbReference type="InterPro" id="IPR002523">
    <property type="entry name" value="MgTranspt_CorA/ZnTranspt_ZntB"/>
</dbReference>
<keyword evidence="2 6" id="KW-0812">Transmembrane</keyword>
<evidence type="ECO:0000256" key="3">
    <source>
        <dbReference type="ARBA" id="ARBA00022989"/>
    </source>
</evidence>
<feature type="compositionally biased region" description="Polar residues" evidence="5">
    <location>
        <begin position="170"/>
        <end position="180"/>
    </location>
</feature>
<dbReference type="Gene3D" id="1.20.58.340">
    <property type="entry name" value="Magnesium transport protein CorA, transmembrane region"/>
    <property type="match status" value="1"/>
</dbReference>
<dbReference type="InterPro" id="IPR045863">
    <property type="entry name" value="CorA_TM1_TM2"/>
</dbReference>
<feature type="compositionally biased region" description="Basic and acidic residues" evidence="5">
    <location>
        <begin position="1347"/>
        <end position="1360"/>
    </location>
</feature>
<feature type="region of interest" description="Disordered" evidence="5">
    <location>
        <begin position="1244"/>
        <end position="1263"/>
    </location>
</feature>
<dbReference type="GO" id="GO:0005886">
    <property type="term" value="C:plasma membrane"/>
    <property type="evidence" value="ECO:0007669"/>
    <property type="project" value="UniProtKB-SubCell"/>
</dbReference>
<evidence type="ECO:0000313" key="8">
    <source>
        <dbReference type="Proteomes" id="UP001140560"/>
    </source>
</evidence>
<dbReference type="GO" id="GO:0015087">
    <property type="term" value="F:cobalt ion transmembrane transporter activity"/>
    <property type="evidence" value="ECO:0007669"/>
    <property type="project" value="TreeGrafter"/>
</dbReference>
<keyword evidence="3 6" id="KW-1133">Transmembrane helix</keyword>
<feature type="transmembrane region" description="Helical" evidence="6">
    <location>
        <begin position="1118"/>
        <end position="1142"/>
    </location>
</feature>
<feature type="compositionally biased region" description="Acidic residues" evidence="5">
    <location>
        <begin position="104"/>
        <end position="125"/>
    </location>
</feature>
<feature type="compositionally biased region" description="Basic and acidic residues" evidence="5">
    <location>
        <begin position="1396"/>
        <end position="1413"/>
    </location>
</feature>
<feature type="region of interest" description="Disordered" evidence="5">
    <location>
        <begin position="1326"/>
        <end position="1413"/>
    </location>
</feature>
<evidence type="ECO:0000313" key="7">
    <source>
        <dbReference type="EMBL" id="KAJ4362366.1"/>
    </source>
</evidence>